<name>A6HUZ8_RAT</name>
<reference evidence="3" key="1">
    <citation type="submission" date="2005-09" db="EMBL/GenBank/DDBJ databases">
        <authorList>
            <person name="Mural R.J."/>
            <person name="Li P.W."/>
            <person name="Adams M.D."/>
            <person name="Amanatides P.G."/>
            <person name="Baden-Tillson H."/>
            <person name="Barnstead M."/>
            <person name="Chin S.H."/>
            <person name="Dew I."/>
            <person name="Evans C.A."/>
            <person name="Ferriera S."/>
            <person name="Flanigan M."/>
            <person name="Fosler C."/>
            <person name="Glodek A."/>
            <person name="Gu Z."/>
            <person name="Holt R.A."/>
            <person name="Jennings D."/>
            <person name="Kraft C.L."/>
            <person name="Lu F."/>
            <person name="Nguyen T."/>
            <person name="Nusskern D.R."/>
            <person name="Pfannkoch C.M."/>
            <person name="Sitter C."/>
            <person name="Sutton G.G."/>
            <person name="Venter J.C."/>
            <person name="Wang Z."/>
            <person name="Woodage T."/>
            <person name="Zheng X.H."/>
            <person name="Zhong F."/>
        </authorList>
    </citation>
    <scope>NUCLEOTIDE SEQUENCE [LARGE SCALE GENOMIC DNA]</scope>
    <source>
        <strain>BN</strain>
        <strain evidence="3">Sprague-Dawley</strain>
    </source>
</reference>
<dbReference type="Proteomes" id="UP000234681">
    <property type="component" value="Chromosome 2"/>
</dbReference>
<evidence type="ECO:0000313" key="2">
    <source>
        <dbReference type="EMBL" id="EDL81934.1"/>
    </source>
</evidence>
<proteinExistence type="predicted"/>
<evidence type="ECO:0000256" key="1">
    <source>
        <dbReference type="SAM" id="MobiDB-lite"/>
    </source>
</evidence>
<gene>
    <name evidence="2" type="ORF">rCG_28982</name>
</gene>
<evidence type="ECO:0000313" key="3">
    <source>
        <dbReference type="Proteomes" id="UP000234681"/>
    </source>
</evidence>
<feature type="region of interest" description="Disordered" evidence="1">
    <location>
        <begin position="36"/>
        <end position="56"/>
    </location>
</feature>
<protein>
    <submittedName>
        <fullName evidence="2">RCG28982</fullName>
    </submittedName>
</protein>
<accession>A6HUZ8</accession>
<organism evidence="2 3">
    <name type="scientific">Rattus norvegicus</name>
    <name type="common">Rat</name>
    <dbReference type="NCBI Taxonomy" id="10116"/>
    <lineage>
        <taxon>Eukaryota</taxon>
        <taxon>Metazoa</taxon>
        <taxon>Chordata</taxon>
        <taxon>Craniata</taxon>
        <taxon>Vertebrata</taxon>
        <taxon>Euteleostomi</taxon>
        <taxon>Mammalia</taxon>
        <taxon>Eutheria</taxon>
        <taxon>Euarchontoglires</taxon>
        <taxon>Glires</taxon>
        <taxon>Rodentia</taxon>
        <taxon>Myomorpha</taxon>
        <taxon>Muroidea</taxon>
        <taxon>Muridae</taxon>
        <taxon>Murinae</taxon>
        <taxon>Rattus</taxon>
    </lineage>
</organism>
<sequence length="80" mass="8073">MTRGLGGGARGCKWGEARGGLLREVNIAAGFGPSRVTASRAYHPPPTALQRPEEGIWPPGTGVVGGHESSCGSGELVCGS</sequence>
<dbReference type="EMBL" id="CH473952">
    <property type="protein sequence ID" value="EDL81934.1"/>
    <property type="molecule type" value="Genomic_DNA"/>
</dbReference>
<dbReference type="AlphaFoldDB" id="A6HUZ8"/>